<dbReference type="Gene3D" id="3.90.280.10">
    <property type="entry name" value="PEBP-like"/>
    <property type="match status" value="1"/>
</dbReference>
<dbReference type="CDD" id="cd00865">
    <property type="entry name" value="PEBP_bact_arch"/>
    <property type="match status" value="1"/>
</dbReference>
<dbReference type="RefSeq" id="WP_188715286.1">
    <property type="nucleotide sequence ID" value="NZ_BAABBD010000001.1"/>
</dbReference>
<dbReference type="InterPro" id="IPR008914">
    <property type="entry name" value="PEBP"/>
</dbReference>
<name>A0ABQ2KCQ6_9MICO</name>
<dbReference type="SUPFAM" id="SSF49777">
    <property type="entry name" value="PEBP-like"/>
    <property type="match status" value="1"/>
</dbReference>
<dbReference type="InterPro" id="IPR036610">
    <property type="entry name" value="PEBP-like_sf"/>
</dbReference>
<dbReference type="PANTHER" id="PTHR30289">
    <property type="entry name" value="UNCHARACTERIZED PROTEIN YBCL-RELATED"/>
    <property type="match status" value="1"/>
</dbReference>
<evidence type="ECO:0000256" key="1">
    <source>
        <dbReference type="ARBA" id="ARBA00007120"/>
    </source>
</evidence>
<dbReference type="InterPro" id="IPR005247">
    <property type="entry name" value="YbhB_YbcL/LppC-like"/>
</dbReference>
<dbReference type="Proteomes" id="UP000626982">
    <property type="component" value="Unassembled WGS sequence"/>
</dbReference>
<sequence length="149" mass="15421">MGPHVADLAIAAAEYEAGGAIPEGLSKDGGNAAPTFTVTGVPDGAVELALVVHDPDAPMARGFTHWAVYGLPAVDGAIDPAAGSAGPNSAGETGWFGPQPPEGHGVHHYYAWVYALSERVTGTPTYEEFLDRHASAILEQARVVGTFER</sequence>
<dbReference type="NCBIfam" id="TIGR00481">
    <property type="entry name" value="YbhB/YbcL family Raf kinase inhibitor-like protein"/>
    <property type="match status" value="1"/>
</dbReference>
<dbReference type="EMBL" id="BMLM01000001">
    <property type="protein sequence ID" value="GGN77855.1"/>
    <property type="molecule type" value="Genomic_DNA"/>
</dbReference>
<comment type="similarity">
    <text evidence="1">Belongs to the UPF0098 family.</text>
</comment>
<organism evidence="2 3">
    <name type="scientific">Agrococcus terreus</name>
    <dbReference type="NCBI Taxonomy" id="574649"/>
    <lineage>
        <taxon>Bacteria</taxon>
        <taxon>Bacillati</taxon>
        <taxon>Actinomycetota</taxon>
        <taxon>Actinomycetes</taxon>
        <taxon>Micrococcales</taxon>
        <taxon>Microbacteriaceae</taxon>
        <taxon>Agrococcus</taxon>
    </lineage>
</organism>
<proteinExistence type="inferred from homology"/>
<evidence type="ECO:0000313" key="3">
    <source>
        <dbReference type="Proteomes" id="UP000626982"/>
    </source>
</evidence>
<keyword evidence="3" id="KW-1185">Reference proteome</keyword>
<dbReference type="Pfam" id="PF01161">
    <property type="entry name" value="PBP"/>
    <property type="match status" value="1"/>
</dbReference>
<reference evidence="3" key="1">
    <citation type="journal article" date="2019" name="Int. J. Syst. Evol. Microbiol.">
        <title>The Global Catalogue of Microorganisms (GCM) 10K type strain sequencing project: providing services to taxonomists for standard genome sequencing and annotation.</title>
        <authorList>
            <consortium name="The Broad Institute Genomics Platform"/>
            <consortium name="The Broad Institute Genome Sequencing Center for Infectious Disease"/>
            <person name="Wu L."/>
            <person name="Ma J."/>
        </authorList>
    </citation>
    <scope>NUCLEOTIDE SEQUENCE [LARGE SCALE GENOMIC DNA]</scope>
    <source>
        <strain evidence="3">CGMCC 1.6960</strain>
    </source>
</reference>
<dbReference type="PANTHER" id="PTHR30289:SF1">
    <property type="entry name" value="PEBP (PHOSPHATIDYLETHANOLAMINE-BINDING PROTEIN) FAMILY PROTEIN"/>
    <property type="match status" value="1"/>
</dbReference>
<accession>A0ABQ2KCQ6</accession>
<protein>
    <submittedName>
        <fullName evidence="2">PEBP family protein</fullName>
    </submittedName>
</protein>
<gene>
    <name evidence="2" type="ORF">GCM10010968_02930</name>
</gene>
<evidence type="ECO:0000313" key="2">
    <source>
        <dbReference type="EMBL" id="GGN77855.1"/>
    </source>
</evidence>
<comment type="caution">
    <text evidence="2">The sequence shown here is derived from an EMBL/GenBank/DDBJ whole genome shotgun (WGS) entry which is preliminary data.</text>
</comment>